<reference evidence="5 6" key="1">
    <citation type="journal article" date="2020" name="Int. J. Syst. Evol. Microbiol.">
        <title>Reclassification of Streptomyces castelarensis and Streptomyces sporoclivatus as later heterotypic synonyms of Streptomyces antimycoticus.</title>
        <authorList>
            <person name="Komaki H."/>
            <person name="Tamura T."/>
        </authorList>
    </citation>
    <scope>NUCLEOTIDE SEQUENCE [LARGE SCALE GENOMIC DNA]</scope>
    <source>
        <strain evidence="5 6">NBRC 13459</strain>
    </source>
</reference>
<feature type="chain" id="PRO_5039560593" evidence="4">
    <location>
        <begin position="19"/>
        <end position="460"/>
    </location>
</feature>
<gene>
    <name evidence="5" type="ORF">SVIO_064190</name>
</gene>
<dbReference type="EMBL" id="BJHW01000001">
    <property type="protein sequence ID" value="GDY55796.1"/>
    <property type="molecule type" value="Genomic_DNA"/>
</dbReference>
<dbReference type="Proteomes" id="UP000301309">
    <property type="component" value="Unassembled WGS sequence"/>
</dbReference>
<name>A0A4D4L9E4_STRVO</name>
<evidence type="ECO:0000313" key="6">
    <source>
        <dbReference type="Proteomes" id="UP000301309"/>
    </source>
</evidence>
<dbReference type="Gene3D" id="3.40.190.10">
    <property type="entry name" value="Periplasmic binding protein-like II"/>
    <property type="match status" value="2"/>
</dbReference>
<evidence type="ECO:0000256" key="4">
    <source>
        <dbReference type="SAM" id="SignalP"/>
    </source>
</evidence>
<sequence>MRRSASVLAALVALTALSGCGGNGKNDTGDSGQAPGPAALKAAKGPVTVTLWHGLGDTNAVALQKLVDRFNAQHRGKIEIKAVYQGQYPDVLAKYTAAIRDKSTPSLLLSYDISTGFLHDAGQTVPAQDLAEANPGTLSLDDIRPAARNYYSAQGKLMAVPFNTSMPMLYVNDDLLKKAGLPATTPLNTLDQVVAAAKTVHRKVPKAGGLVQPFDTWWIEQLTAAAGVPYCGPDNGRKGSTASSVKLTSPQQRKAIGAVSDLYTSGAGLDTGEDGSNAVTAFQQGKVAMMFNSSGAAGKVKEGADFPYRALPYPLSGPAATSGPVVGGAALWVNGPGHSAAEQAASWQVAAFLASPASQEEFSRATGYAPINKKVDALPGQRKTLAARPDLKAVIDQFNKTPATTATAGCLTGAMPTVRTDVLGPIQSAFAGKTPLDTALKNAESAANRDIDRYREQAGQ</sequence>
<dbReference type="OrthoDB" id="2509690at2"/>
<evidence type="ECO:0000256" key="2">
    <source>
        <dbReference type="ARBA" id="ARBA00022448"/>
    </source>
</evidence>
<comment type="similarity">
    <text evidence="1">Belongs to the bacterial solute-binding protein 1 family.</text>
</comment>
<evidence type="ECO:0000256" key="1">
    <source>
        <dbReference type="ARBA" id="ARBA00008520"/>
    </source>
</evidence>
<protein>
    <submittedName>
        <fullName evidence="5">ABC transporter substrate-binding protein</fullName>
    </submittedName>
</protein>
<proteinExistence type="inferred from homology"/>
<evidence type="ECO:0000256" key="3">
    <source>
        <dbReference type="ARBA" id="ARBA00022729"/>
    </source>
</evidence>
<comment type="caution">
    <text evidence="5">The sequence shown here is derived from an EMBL/GenBank/DDBJ whole genome shotgun (WGS) entry which is preliminary data.</text>
</comment>
<dbReference type="PANTHER" id="PTHR30061:SF50">
    <property type="entry name" value="MALTOSE_MALTODEXTRIN-BINDING PERIPLASMIC PROTEIN"/>
    <property type="match status" value="1"/>
</dbReference>
<dbReference type="PROSITE" id="PS51257">
    <property type="entry name" value="PROKAR_LIPOPROTEIN"/>
    <property type="match status" value="1"/>
</dbReference>
<dbReference type="PANTHER" id="PTHR30061">
    <property type="entry name" value="MALTOSE-BINDING PERIPLASMIC PROTEIN"/>
    <property type="match status" value="1"/>
</dbReference>
<dbReference type="SUPFAM" id="SSF53850">
    <property type="entry name" value="Periplasmic binding protein-like II"/>
    <property type="match status" value="1"/>
</dbReference>
<dbReference type="InterPro" id="IPR006059">
    <property type="entry name" value="SBP"/>
</dbReference>
<evidence type="ECO:0000313" key="5">
    <source>
        <dbReference type="EMBL" id="GDY55796.1"/>
    </source>
</evidence>
<dbReference type="GO" id="GO:0055052">
    <property type="term" value="C:ATP-binding cassette (ABC) transporter complex, substrate-binding subunit-containing"/>
    <property type="evidence" value="ECO:0007669"/>
    <property type="project" value="TreeGrafter"/>
</dbReference>
<keyword evidence="6" id="KW-1185">Reference proteome</keyword>
<dbReference type="CDD" id="cd14748">
    <property type="entry name" value="PBP2_UgpB"/>
    <property type="match status" value="1"/>
</dbReference>
<dbReference type="GO" id="GO:0042956">
    <property type="term" value="P:maltodextrin transmembrane transport"/>
    <property type="evidence" value="ECO:0007669"/>
    <property type="project" value="TreeGrafter"/>
</dbReference>
<dbReference type="GO" id="GO:1901982">
    <property type="term" value="F:maltose binding"/>
    <property type="evidence" value="ECO:0007669"/>
    <property type="project" value="TreeGrafter"/>
</dbReference>
<feature type="signal peptide" evidence="4">
    <location>
        <begin position="1"/>
        <end position="18"/>
    </location>
</feature>
<organism evidence="5 6">
    <name type="scientific">Streptomyces violaceusniger</name>
    <dbReference type="NCBI Taxonomy" id="68280"/>
    <lineage>
        <taxon>Bacteria</taxon>
        <taxon>Bacillati</taxon>
        <taxon>Actinomycetota</taxon>
        <taxon>Actinomycetes</taxon>
        <taxon>Kitasatosporales</taxon>
        <taxon>Streptomycetaceae</taxon>
        <taxon>Streptomyces</taxon>
        <taxon>Streptomyces violaceusniger group</taxon>
    </lineage>
</organism>
<dbReference type="GO" id="GO:0015768">
    <property type="term" value="P:maltose transport"/>
    <property type="evidence" value="ECO:0007669"/>
    <property type="project" value="TreeGrafter"/>
</dbReference>
<keyword evidence="2" id="KW-0813">Transport</keyword>
<dbReference type="Pfam" id="PF13416">
    <property type="entry name" value="SBP_bac_8"/>
    <property type="match status" value="1"/>
</dbReference>
<dbReference type="AlphaFoldDB" id="A0A4D4L9E4"/>
<dbReference type="RefSeq" id="WP_137979121.1">
    <property type="nucleotide sequence ID" value="NZ_BAAASO010000004.1"/>
</dbReference>
<accession>A0A4D4L9E4</accession>
<keyword evidence="3 4" id="KW-0732">Signal</keyword>